<dbReference type="GO" id="GO:0003700">
    <property type="term" value="F:DNA-binding transcription factor activity"/>
    <property type="evidence" value="ECO:0007669"/>
    <property type="project" value="InterPro"/>
</dbReference>
<dbReference type="Pfam" id="PF08220">
    <property type="entry name" value="HTH_DeoR"/>
    <property type="match status" value="1"/>
</dbReference>
<dbReference type="Proteomes" id="UP000591371">
    <property type="component" value="Unassembled WGS sequence"/>
</dbReference>
<accession>A0A826J3X8</accession>
<proteinExistence type="predicted"/>
<evidence type="ECO:0000256" key="2">
    <source>
        <dbReference type="ARBA" id="ARBA00023163"/>
    </source>
</evidence>
<protein>
    <submittedName>
        <fullName evidence="4">DeoR family transcriptional regulator</fullName>
    </submittedName>
</protein>
<evidence type="ECO:0000259" key="3">
    <source>
        <dbReference type="Pfam" id="PF08220"/>
    </source>
</evidence>
<evidence type="ECO:0000256" key="1">
    <source>
        <dbReference type="ARBA" id="ARBA00023015"/>
    </source>
</evidence>
<gene>
    <name evidence="4" type="ORF">D3G36_11665</name>
</gene>
<feature type="domain" description="HTH deoR-type" evidence="3">
    <location>
        <begin position="6"/>
        <end position="35"/>
    </location>
</feature>
<dbReference type="EMBL" id="AASATZ010000012">
    <property type="protein sequence ID" value="EFA4418519.1"/>
    <property type="molecule type" value="Genomic_DNA"/>
</dbReference>
<evidence type="ECO:0000313" key="5">
    <source>
        <dbReference type="Proteomes" id="UP000591371"/>
    </source>
</evidence>
<sequence length="35" mass="4247">MYRDTRREHIVRLLRNKDECSVSDLANYFSVTKET</sequence>
<comment type="caution">
    <text evidence="4">The sequence shown here is derived from an EMBL/GenBank/DDBJ whole genome shotgun (WGS) entry which is preliminary data.</text>
</comment>
<keyword evidence="2" id="KW-0804">Transcription</keyword>
<evidence type="ECO:0000313" key="4">
    <source>
        <dbReference type="EMBL" id="EFA4418519.1"/>
    </source>
</evidence>
<dbReference type="InterPro" id="IPR001034">
    <property type="entry name" value="DeoR_HTH"/>
</dbReference>
<dbReference type="AlphaFoldDB" id="A0A826J3X8"/>
<organism evidence="4 5">
    <name type="scientific">Escherichia coli</name>
    <dbReference type="NCBI Taxonomy" id="562"/>
    <lineage>
        <taxon>Bacteria</taxon>
        <taxon>Pseudomonadati</taxon>
        <taxon>Pseudomonadota</taxon>
        <taxon>Gammaproteobacteria</taxon>
        <taxon>Enterobacterales</taxon>
        <taxon>Enterobacteriaceae</taxon>
        <taxon>Escherichia</taxon>
    </lineage>
</organism>
<name>A0A826J3X8_ECOLX</name>
<reference evidence="4 5" key="1">
    <citation type="submission" date="2019-03" db="EMBL/GenBank/DDBJ databases">
        <authorList>
            <consortium name="GenomeTrakr network: Whole genome sequencing for foodborne pathogen traceback"/>
        </authorList>
    </citation>
    <scope>NUCLEOTIDE SEQUENCE [LARGE SCALE GENOMIC DNA]</scope>
    <source>
        <strain evidence="4 5">PSU-1190</strain>
    </source>
</reference>
<keyword evidence="1" id="KW-0805">Transcription regulation</keyword>
<feature type="non-terminal residue" evidence="4">
    <location>
        <position position="35"/>
    </location>
</feature>